<keyword evidence="2" id="KW-0808">Transferase</keyword>
<dbReference type="GO" id="GO:0008757">
    <property type="term" value="F:S-adenosylmethionine-dependent methyltransferase activity"/>
    <property type="evidence" value="ECO:0007669"/>
    <property type="project" value="InterPro"/>
</dbReference>
<evidence type="ECO:0000313" key="3">
    <source>
        <dbReference type="Proteomes" id="UP000234767"/>
    </source>
</evidence>
<dbReference type="Gene3D" id="3.40.50.150">
    <property type="entry name" value="Vaccinia Virus protein VP39"/>
    <property type="match status" value="1"/>
</dbReference>
<dbReference type="Proteomes" id="UP000234767">
    <property type="component" value="Unassembled WGS sequence"/>
</dbReference>
<dbReference type="InterPro" id="IPR013216">
    <property type="entry name" value="Methyltransf_11"/>
</dbReference>
<dbReference type="EMBL" id="PKJO01000027">
    <property type="protein sequence ID" value="PLA39184.1"/>
    <property type="molecule type" value="Genomic_DNA"/>
</dbReference>
<dbReference type="InterPro" id="IPR029063">
    <property type="entry name" value="SAM-dependent_MTases_sf"/>
</dbReference>
<protein>
    <submittedName>
        <fullName evidence="2">SAM-dependent methyltransferase</fullName>
    </submittedName>
</protein>
<dbReference type="AlphaFoldDB" id="A0A2I1X972"/>
<name>A0A2I1X972_NEISI</name>
<proteinExistence type="predicted"/>
<evidence type="ECO:0000259" key="1">
    <source>
        <dbReference type="Pfam" id="PF08241"/>
    </source>
</evidence>
<reference evidence="2 3" key="1">
    <citation type="submission" date="2017-12" db="EMBL/GenBank/DDBJ databases">
        <title>Phylogenetic diversity of female urinary microbiome.</title>
        <authorList>
            <person name="Thomas-White K."/>
            <person name="Wolfe A.J."/>
        </authorList>
    </citation>
    <scope>NUCLEOTIDE SEQUENCE [LARGE SCALE GENOMIC DNA]</scope>
    <source>
        <strain evidence="2 3">UMB0321</strain>
    </source>
</reference>
<comment type="caution">
    <text evidence="2">The sequence shown here is derived from an EMBL/GenBank/DDBJ whole genome shotgun (WGS) entry which is preliminary data.</text>
</comment>
<organism evidence="2 3">
    <name type="scientific">Neisseria sicca</name>
    <dbReference type="NCBI Taxonomy" id="490"/>
    <lineage>
        <taxon>Bacteria</taxon>
        <taxon>Pseudomonadati</taxon>
        <taxon>Pseudomonadota</taxon>
        <taxon>Betaproteobacteria</taxon>
        <taxon>Neisseriales</taxon>
        <taxon>Neisseriaceae</taxon>
        <taxon>Neisseria</taxon>
    </lineage>
</organism>
<dbReference type="RefSeq" id="WP_101810928.1">
    <property type="nucleotide sequence ID" value="NZ_PKJO01000027.1"/>
</dbReference>
<feature type="domain" description="Methyltransferase type 11" evidence="1">
    <location>
        <begin position="51"/>
        <end position="149"/>
    </location>
</feature>
<dbReference type="GO" id="GO:0032259">
    <property type="term" value="P:methylation"/>
    <property type="evidence" value="ECO:0007669"/>
    <property type="project" value="UniProtKB-KW"/>
</dbReference>
<sequence>MNLSPEQTAAQLRCPHDEAGKAFGQMMNLRNLTQILGSFEAVQLQNGDRILETGCGNGGLLGYILSQAENLHYTGLEISPLMHAQAQAFNAPFLEARLADYWLYDGGALPFADESFDKIVSVNTVYFWDDAPSALSELSRVLKSGGRLCLNFCEKDFMAKLPFAAYSFALYDAADIRALLENLPLRCIREQRSRDWAVSKSGNLVRREFVIVVFEKH</sequence>
<dbReference type="SUPFAM" id="SSF53335">
    <property type="entry name" value="S-adenosyl-L-methionine-dependent methyltransferases"/>
    <property type="match status" value="1"/>
</dbReference>
<keyword evidence="2" id="KW-0489">Methyltransferase</keyword>
<dbReference type="Pfam" id="PF08241">
    <property type="entry name" value="Methyltransf_11"/>
    <property type="match status" value="1"/>
</dbReference>
<dbReference type="PANTHER" id="PTHR42912">
    <property type="entry name" value="METHYLTRANSFERASE"/>
    <property type="match status" value="1"/>
</dbReference>
<evidence type="ECO:0000313" key="2">
    <source>
        <dbReference type="EMBL" id="PLA39184.1"/>
    </source>
</evidence>
<dbReference type="InterPro" id="IPR050508">
    <property type="entry name" value="Methyltransf_Superfamily"/>
</dbReference>
<dbReference type="CDD" id="cd02440">
    <property type="entry name" value="AdoMet_MTases"/>
    <property type="match status" value="1"/>
</dbReference>
<accession>A0A2I1X972</accession>
<gene>
    <name evidence="2" type="ORF">CYK00_12055</name>
</gene>